<feature type="region of interest" description="Disordered" evidence="1">
    <location>
        <begin position="1"/>
        <end position="96"/>
    </location>
</feature>
<proteinExistence type="predicted"/>
<feature type="compositionally biased region" description="Basic and acidic residues" evidence="1">
    <location>
        <begin position="18"/>
        <end position="35"/>
    </location>
</feature>
<dbReference type="STRING" id="1560345.AWL63_05310"/>
<dbReference type="EMBL" id="CP014168">
    <property type="protein sequence ID" value="AOH83472.1"/>
    <property type="molecule type" value="Genomic_DNA"/>
</dbReference>
<feature type="compositionally biased region" description="Gly residues" evidence="1">
    <location>
        <begin position="46"/>
        <end position="56"/>
    </location>
</feature>
<keyword evidence="3" id="KW-1185">Reference proteome</keyword>
<accession>A0A1B3Z7R8</accession>
<dbReference type="OrthoDB" id="200313at2"/>
<dbReference type="RefSeq" id="WP_069204046.1">
    <property type="nucleotide sequence ID" value="NZ_CP014168.1"/>
</dbReference>
<organism evidence="2 3">
    <name type="scientific">Sphingomonas panacis</name>
    <dbReference type="NCBI Taxonomy" id="1560345"/>
    <lineage>
        <taxon>Bacteria</taxon>
        <taxon>Pseudomonadati</taxon>
        <taxon>Pseudomonadota</taxon>
        <taxon>Alphaproteobacteria</taxon>
        <taxon>Sphingomonadales</taxon>
        <taxon>Sphingomonadaceae</taxon>
        <taxon>Sphingomonas</taxon>
    </lineage>
</organism>
<dbReference type="KEGG" id="span:AWL63_05310"/>
<reference evidence="2 3" key="1">
    <citation type="submission" date="2016-01" db="EMBL/GenBank/DDBJ databases">
        <title>Complete genome and mega plasmid sequence of Sphingomonas panacis DCY99 elicits systemic resistance in rice to Xanthomonas oryzae.</title>
        <authorList>
            <person name="Kim Y.J."/>
            <person name="Yang D.C."/>
            <person name="Sing P."/>
        </authorList>
    </citation>
    <scope>NUCLEOTIDE SEQUENCE [LARGE SCALE GENOMIC DNA]</scope>
    <source>
        <strain evidence="2 3">DCY99</strain>
    </source>
</reference>
<evidence type="ECO:0000313" key="3">
    <source>
        <dbReference type="Proteomes" id="UP000094256"/>
    </source>
</evidence>
<sequence>MPRGDKDAYTPKQKRKAEHIEEGYEDRGVPKKQAEARAWATVNKESGGGNKSGSGRGKPDTHVAASRGGKAHKSGSPEQRSAAARKGWVTRRKNAG</sequence>
<dbReference type="AlphaFoldDB" id="A0A1B3Z7R8"/>
<evidence type="ECO:0000313" key="2">
    <source>
        <dbReference type="EMBL" id="AOH83472.1"/>
    </source>
</evidence>
<gene>
    <name evidence="2" type="ORF">AWL63_05310</name>
</gene>
<dbReference type="Proteomes" id="UP000094256">
    <property type="component" value="Chromosome"/>
</dbReference>
<protein>
    <submittedName>
        <fullName evidence="2">Plasmid stabilization protein</fullName>
    </submittedName>
</protein>
<name>A0A1B3Z7R8_9SPHN</name>
<evidence type="ECO:0000256" key="1">
    <source>
        <dbReference type="SAM" id="MobiDB-lite"/>
    </source>
</evidence>